<reference evidence="1" key="2">
    <citation type="submission" date="2017-11" db="EMBL/GenBank/DDBJ databases">
        <title>Coralsnake Venomics: Analyses of Venom Gland Transcriptomes and Proteomes of Six Brazilian Taxa.</title>
        <authorList>
            <person name="Aird S.D."/>
            <person name="Jorge da Silva N."/>
            <person name="Qiu L."/>
            <person name="Villar-Briones A."/>
            <person name="Aparecida-Saddi V."/>
            <person name="Campos-Telles M.P."/>
            <person name="Grau M."/>
            <person name="Mikheyev A.S."/>
        </authorList>
    </citation>
    <scope>NUCLEOTIDE SEQUENCE</scope>
    <source>
        <tissue evidence="1">Venom_gland</tissue>
    </source>
</reference>
<sequence>MQHLNSYHLFFPPSVSLTFTTINSIPSKRHFRWIFIFCILLLYKEEYTLEKVQYLFFKIIVPENENTTIVLKCQEKNCKQFCENEICLVATEIQMKTNIE</sequence>
<protein>
    <submittedName>
        <fullName evidence="1">Uncharacterized protein</fullName>
    </submittedName>
</protein>
<name>A0A2D4KT48_9SAUR</name>
<accession>A0A2D4KT48</accession>
<evidence type="ECO:0000313" key="1">
    <source>
        <dbReference type="EMBL" id="LAB11879.1"/>
    </source>
</evidence>
<reference evidence="1" key="1">
    <citation type="submission" date="2017-07" db="EMBL/GenBank/DDBJ databases">
        <authorList>
            <person name="Mikheyev A."/>
            <person name="Grau M."/>
        </authorList>
    </citation>
    <scope>NUCLEOTIDE SEQUENCE</scope>
    <source>
        <tissue evidence="1">Venom_gland</tissue>
    </source>
</reference>
<organism evidence="1">
    <name type="scientific">Micrurus paraensis</name>
    <dbReference type="NCBI Taxonomy" id="1970185"/>
    <lineage>
        <taxon>Eukaryota</taxon>
        <taxon>Metazoa</taxon>
        <taxon>Chordata</taxon>
        <taxon>Craniata</taxon>
        <taxon>Vertebrata</taxon>
        <taxon>Euteleostomi</taxon>
        <taxon>Lepidosauria</taxon>
        <taxon>Squamata</taxon>
        <taxon>Bifurcata</taxon>
        <taxon>Unidentata</taxon>
        <taxon>Episquamata</taxon>
        <taxon>Toxicofera</taxon>
        <taxon>Serpentes</taxon>
        <taxon>Colubroidea</taxon>
        <taxon>Elapidae</taxon>
        <taxon>Elapinae</taxon>
        <taxon>Micrurus</taxon>
    </lineage>
</organism>
<proteinExistence type="predicted"/>
<dbReference type="AlphaFoldDB" id="A0A2D4KT48"/>
<dbReference type="EMBL" id="IACL01089969">
    <property type="protein sequence ID" value="LAB11879.1"/>
    <property type="molecule type" value="Transcribed_RNA"/>
</dbReference>